<sequence length="371" mass="36193">MKALRRPSTAVNALLALLIVGAGVWGWTLLRDTSETTGASASGIRTVTVSQGTVTRTVTADGAVASAATATATFTTAGTVTQISAKVGRAVAAGALLARVDPTDAQRDLALARANRDAAKASLDRAEIAATDTGTATNAVAEAEIAVDEAEAAVAGTRLLAPMAGTVVAINGSLGGSSTVSGQGTTGGFVDLVDLTKLQITAAFPESAATELKAGQTATVVWNALSGATTTGKVVAVDPTATTTNNVVTYGVTISLPTPPAGTKPGQTVSVSVVTGTVADAVMVNPAAITSTGNRRSVTTLTAAGTREVRPVTVGLAGDDASQITEGLTAGERVVIPETTVATTGNTGRGTGGFPGGGGQGGPPGGGTGGR</sequence>
<feature type="region of interest" description="Disordered" evidence="2">
    <location>
        <begin position="342"/>
        <end position="371"/>
    </location>
</feature>
<reference evidence="5 6" key="1">
    <citation type="submission" date="2021-01" db="EMBL/GenBank/DDBJ databases">
        <title>Whole genome shotgun sequence of Actinoplanes couchii NBRC 106145.</title>
        <authorList>
            <person name="Komaki H."/>
            <person name="Tamura T."/>
        </authorList>
    </citation>
    <scope>NUCLEOTIDE SEQUENCE [LARGE SCALE GENOMIC DNA]</scope>
    <source>
        <strain evidence="5 6">NBRC 106145</strain>
    </source>
</reference>
<evidence type="ECO:0000259" key="4">
    <source>
        <dbReference type="Pfam" id="PF25967"/>
    </source>
</evidence>
<dbReference type="Pfam" id="PF25954">
    <property type="entry name" value="Beta-barrel_RND_2"/>
    <property type="match status" value="1"/>
</dbReference>
<protein>
    <submittedName>
        <fullName evidence="5">Macrolide-specific efflux protein MacA</fullName>
    </submittedName>
</protein>
<evidence type="ECO:0000256" key="2">
    <source>
        <dbReference type="SAM" id="MobiDB-lite"/>
    </source>
</evidence>
<comment type="caution">
    <text evidence="5">The sequence shown here is derived from an EMBL/GenBank/DDBJ whole genome shotgun (WGS) entry which is preliminary data.</text>
</comment>
<organism evidence="5 6">
    <name type="scientific">Actinoplanes couchii</name>
    <dbReference type="NCBI Taxonomy" id="403638"/>
    <lineage>
        <taxon>Bacteria</taxon>
        <taxon>Bacillati</taxon>
        <taxon>Actinomycetota</taxon>
        <taxon>Actinomycetes</taxon>
        <taxon>Micromonosporales</taxon>
        <taxon>Micromonosporaceae</taxon>
        <taxon>Actinoplanes</taxon>
    </lineage>
</organism>
<gene>
    <name evidence="5" type="primary">macA</name>
    <name evidence="5" type="ORF">Aco03nite_081070</name>
</gene>
<evidence type="ECO:0000256" key="1">
    <source>
        <dbReference type="ARBA" id="ARBA00009477"/>
    </source>
</evidence>
<accession>A0ABQ3XMK0</accession>
<evidence type="ECO:0000313" key="5">
    <source>
        <dbReference type="EMBL" id="GID59703.1"/>
    </source>
</evidence>
<dbReference type="Gene3D" id="2.40.50.100">
    <property type="match status" value="1"/>
</dbReference>
<dbReference type="Proteomes" id="UP000612282">
    <property type="component" value="Unassembled WGS sequence"/>
</dbReference>
<dbReference type="InterPro" id="IPR058792">
    <property type="entry name" value="Beta-barrel_RND_2"/>
</dbReference>
<name>A0ABQ3XMK0_9ACTN</name>
<dbReference type="EMBL" id="BOMG01000100">
    <property type="protein sequence ID" value="GID59703.1"/>
    <property type="molecule type" value="Genomic_DNA"/>
</dbReference>
<dbReference type="PANTHER" id="PTHR30469:SF33">
    <property type="entry name" value="SLR1207 PROTEIN"/>
    <property type="match status" value="1"/>
</dbReference>
<proteinExistence type="inferred from homology"/>
<dbReference type="RefSeq" id="WP_239145839.1">
    <property type="nucleotide sequence ID" value="NZ_BAAAQE010000065.1"/>
</dbReference>
<comment type="similarity">
    <text evidence="1">Belongs to the membrane fusion protein (MFP) (TC 8.A.1) family.</text>
</comment>
<dbReference type="InterPro" id="IPR058627">
    <property type="entry name" value="MdtA-like_C"/>
</dbReference>
<dbReference type="Pfam" id="PF25967">
    <property type="entry name" value="RND-MFP_C"/>
    <property type="match status" value="1"/>
</dbReference>
<evidence type="ECO:0000259" key="3">
    <source>
        <dbReference type="Pfam" id="PF25954"/>
    </source>
</evidence>
<dbReference type="Gene3D" id="2.40.420.20">
    <property type="match status" value="1"/>
</dbReference>
<dbReference type="PANTHER" id="PTHR30469">
    <property type="entry name" value="MULTIDRUG RESISTANCE PROTEIN MDTA"/>
    <property type="match status" value="1"/>
</dbReference>
<dbReference type="SUPFAM" id="SSF111369">
    <property type="entry name" value="HlyD-like secretion proteins"/>
    <property type="match status" value="1"/>
</dbReference>
<dbReference type="NCBIfam" id="TIGR01730">
    <property type="entry name" value="RND_mfp"/>
    <property type="match status" value="1"/>
</dbReference>
<dbReference type="Gene3D" id="2.40.30.170">
    <property type="match status" value="1"/>
</dbReference>
<feature type="domain" description="CusB-like beta-barrel" evidence="3">
    <location>
        <begin position="200"/>
        <end position="274"/>
    </location>
</feature>
<evidence type="ECO:0000313" key="6">
    <source>
        <dbReference type="Proteomes" id="UP000612282"/>
    </source>
</evidence>
<dbReference type="InterPro" id="IPR006143">
    <property type="entry name" value="RND_pump_MFP"/>
</dbReference>
<feature type="domain" description="Multidrug resistance protein MdtA-like C-terminal permuted SH3" evidence="4">
    <location>
        <begin position="281"/>
        <end position="337"/>
    </location>
</feature>
<keyword evidence="6" id="KW-1185">Reference proteome</keyword>
<feature type="compositionally biased region" description="Gly residues" evidence="2">
    <location>
        <begin position="347"/>
        <end position="371"/>
    </location>
</feature>